<feature type="domain" description="ACT-like" evidence="13">
    <location>
        <begin position="338"/>
        <end position="412"/>
    </location>
</feature>
<dbReference type="PROSITE" id="PS51672">
    <property type="entry name" value="ACT_LIKE"/>
    <property type="match status" value="1"/>
</dbReference>
<dbReference type="GO" id="GO:0009097">
    <property type="term" value="P:isoleucine biosynthetic process"/>
    <property type="evidence" value="ECO:0007669"/>
    <property type="project" value="UniProtKB-UniRule"/>
</dbReference>
<dbReference type="GO" id="GO:0006567">
    <property type="term" value="P:L-threonine catabolic process"/>
    <property type="evidence" value="ECO:0007669"/>
    <property type="project" value="TreeGrafter"/>
</dbReference>
<dbReference type="CDD" id="cd04907">
    <property type="entry name" value="ACT_ThrD-I_2"/>
    <property type="match status" value="1"/>
</dbReference>
<comment type="function">
    <text evidence="11 12">Catalyzes the anaerobic formation of alpha-ketobutyrate and ammonia from threonine in a two-step reaction. The first step involved a dehydration of threonine and a production of enamine intermediates (aminocrotonate), which tautomerizes to its imine form (iminobutyrate). Both intermediates are unstable and short-lived. The second step is the nonenzymatic hydrolysis of the enamine/imine intermediates to form 2-ketobutyrate and free ammonia. In the low water environment of the cell, the second step is accelerated by RidA.</text>
</comment>
<dbReference type="Pfam" id="PF00585">
    <property type="entry name" value="Thr_dehydrat_C"/>
    <property type="match status" value="1"/>
</dbReference>
<gene>
    <name evidence="12 14" type="primary">ilvA</name>
    <name evidence="14" type="ORF">Pbs1_06810</name>
</gene>
<keyword evidence="8 12" id="KW-0663">Pyridoxal phosphate</keyword>
<dbReference type="PROSITE" id="PS00165">
    <property type="entry name" value="DEHYDRATASE_SER_THR"/>
    <property type="match status" value="1"/>
</dbReference>
<dbReference type="InterPro" id="IPR001926">
    <property type="entry name" value="TrpB-like_PALP"/>
</dbReference>
<evidence type="ECO:0000256" key="6">
    <source>
        <dbReference type="ARBA" id="ARBA00022605"/>
    </source>
</evidence>
<keyword evidence="10 12" id="KW-0100">Branched-chain amino acid biosynthesis</keyword>
<evidence type="ECO:0000256" key="2">
    <source>
        <dbReference type="ARBA" id="ARBA00001933"/>
    </source>
</evidence>
<dbReference type="GO" id="GO:0006565">
    <property type="term" value="P:L-serine catabolic process"/>
    <property type="evidence" value="ECO:0007669"/>
    <property type="project" value="TreeGrafter"/>
</dbReference>
<keyword evidence="6 12" id="KW-0028">Amino-acid biosynthesis</keyword>
<reference evidence="14" key="1">
    <citation type="submission" date="2024-08" db="EMBL/GenBank/DDBJ databases">
        <title>Whole genome sequence of Tenacibaculum sp. strain pbs-1 associated with black-spot shell disease in Akoya pearl oysters.</title>
        <authorList>
            <person name="Sakatoku A."/>
            <person name="Suzuki T."/>
            <person name="Hatano K."/>
            <person name="Seki M."/>
            <person name="Tanaka D."/>
            <person name="Nakamura S."/>
            <person name="Suzuki N."/>
            <person name="Isshiki T."/>
        </authorList>
    </citation>
    <scope>NUCLEOTIDE SEQUENCE</scope>
    <source>
        <strain evidence="14">Pbs-1</strain>
    </source>
</reference>
<evidence type="ECO:0000256" key="11">
    <source>
        <dbReference type="ARBA" id="ARBA00025527"/>
    </source>
</evidence>
<evidence type="ECO:0000256" key="1">
    <source>
        <dbReference type="ARBA" id="ARBA00001274"/>
    </source>
</evidence>
<protein>
    <recommendedName>
        <fullName evidence="12">L-threonine dehydratase</fullName>
        <ecNumber evidence="12">4.3.1.19</ecNumber>
    </recommendedName>
    <alternativeName>
        <fullName evidence="12">Threonine deaminase</fullName>
    </alternativeName>
</protein>
<dbReference type="GO" id="GO:0030170">
    <property type="term" value="F:pyridoxal phosphate binding"/>
    <property type="evidence" value="ECO:0007669"/>
    <property type="project" value="InterPro"/>
</dbReference>
<comment type="subunit">
    <text evidence="5 12">Homotetramer.</text>
</comment>
<evidence type="ECO:0000256" key="4">
    <source>
        <dbReference type="ARBA" id="ARBA00010869"/>
    </source>
</evidence>
<evidence type="ECO:0000256" key="12">
    <source>
        <dbReference type="RuleBase" id="RU362012"/>
    </source>
</evidence>
<dbReference type="PANTHER" id="PTHR48078:SF11">
    <property type="entry name" value="THREONINE DEHYDRATASE, MITOCHONDRIAL"/>
    <property type="match status" value="1"/>
</dbReference>
<name>A0AB33KSW3_9FLAO</name>
<evidence type="ECO:0000259" key="13">
    <source>
        <dbReference type="PROSITE" id="PS51672"/>
    </source>
</evidence>
<dbReference type="Gene3D" id="3.40.50.1100">
    <property type="match status" value="2"/>
</dbReference>
<dbReference type="InterPro" id="IPR045865">
    <property type="entry name" value="ACT-like_dom_sf"/>
</dbReference>
<organism evidence="14">
    <name type="scientific">Tenacibaculum sp. Pbs-1</name>
    <dbReference type="NCBI Taxonomy" id="3238748"/>
    <lineage>
        <taxon>Bacteria</taxon>
        <taxon>Pseudomonadati</taxon>
        <taxon>Bacteroidota</taxon>
        <taxon>Flavobacteriia</taxon>
        <taxon>Flavobacteriales</taxon>
        <taxon>Flavobacteriaceae</taxon>
        <taxon>Tenacibaculum</taxon>
    </lineage>
</organism>
<keyword evidence="7 12" id="KW-0412">Isoleucine biosynthesis</keyword>
<dbReference type="NCBIfam" id="TIGR02079">
    <property type="entry name" value="THD1"/>
    <property type="match status" value="1"/>
</dbReference>
<evidence type="ECO:0000313" key="14">
    <source>
        <dbReference type="EMBL" id="BFP67338.1"/>
    </source>
</evidence>
<evidence type="ECO:0000256" key="10">
    <source>
        <dbReference type="ARBA" id="ARBA00023304"/>
    </source>
</evidence>
<dbReference type="GO" id="GO:0004794">
    <property type="term" value="F:threonine deaminase activity"/>
    <property type="evidence" value="ECO:0007669"/>
    <property type="project" value="UniProtKB-UniRule"/>
</dbReference>
<dbReference type="InterPro" id="IPR000634">
    <property type="entry name" value="Ser/Thr_deHydtase_PyrdxlP-BS"/>
</dbReference>
<sequence length="421" mass="46874">MEVQKETYFPKLSAIQQAATTLQEVVAVTPLQENFNLSQQFNATILLKREDLQQVRSYKIRGAYNKISSLTEEELTNGIVCASAGNHAQGVALACRKKEIYGTIYMPAPTPKQKVEQVKMFGSDFVDIRLIGDTFDDAYKAAKLLCDSLQKTFVHPFDDEKIIEGQATVGLEVLEQFEQPIDYVFVPVGGGGLASGLSSVFKLLSPKTKIIGVEPAGAPSMKKSLEANKNVVLENIDKFVDGAAVQQVGALTYKICRDNLSNMITVPEGKVCKTILEMYNKEAIVVEPAGALTISALDFYKEELKGKNVVCVISGSNNDITRTAEIKERALLYGKLKHYFIVRFPQRAGALKEFVAEVLGENDDITFFEYSKKTNRENGPAVVGIELEKKEDLQPLIHRMKQRNFYGEYLNDKPNLFEFLV</sequence>
<dbReference type="InterPro" id="IPR036052">
    <property type="entry name" value="TrpB-like_PALP_sf"/>
</dbReference>
<dbReference type="NCBIfam" id="NF006390">
    <property type="entry name" value="PRK08639.1"/>
    <property type="match status" value="1"/>
</dbReference>
<dbReference type="EMBL" id="AP035888">
    <property type="protein sequence ID" value="BFP67338.1"/>
    <property type="molecule type" value="Genomic_DNA"/>
</dbReference>
<dbReference type="PANTHER" id="PTHR48078">
    <property type="entry name" value="THREONINE DEHYDRATASE, MITOCHONDRIAL-RELATED"/>
    <property type="match status" value="1"/>
</dbReference>
<dbReference type="SUPFAM" id="SSF55021">
    <property type="entry name" value="ACT-like"/>
    <property type="match status" value="1"/>
</dbReference>
<dbReference type="CDD" id="cd01562">
    <property type="entry name" value="Thr-dehyd"/>
    <property type="match status" value="1"/>
</dbReference>
<evidence type="ECO:0000256" key="3">
    <source>
        <dbReference type="ARBA" id="ARBA00004810"/>
    </source>
</evidence>
<dbReference type="EC" id="4.3.1.19" evidence="12"/>
<accession>A0AB33KSW3</accession>
<dbReference type="InterPro" id="IPR050147">
    <property type="entry name" value="Ser/Thr_Dehydratase"/>
</dbReference>
<dbReference type="Pfam" id="PF00291">
    <property type="entry name" value="PALP"/>
    <property type="match status" value="1"/>
</dbReference>
<comment type="pathway">
    <text evidence="3 12">Amino-acid biosynthesis; L-isoleucine biosynthesis; 2-oxobutanoate from L-threonine: step 1/1.</text>
</comment>
<dbReference type="SUPFAM" id="SSF53686">
    <property type="entry name" value="Tryptophan synthase beta subunit-like PLP-dependent enzymes"/>
    <property type="match status" value="1"/>
</dbReference>
<comment type="similarity">
    <text evidence="4 12">Belongs to the serine/threonine dehydratase family.</text>
</comment>
<evidence type="ECO:0000256" key="8">
    <source>
        <dbReference type="ARBA" id="ARBA00022898"/>
    </source>
</evidence>
<evidence type="ECO:0000256" key="5">
    <source>
        <dbReference type="ARBA" id="ARBA00011881"/>
    </source>
</evidence>
<dbReference type="GO" id="GO:0003941">
    <property type="term" value="F:L-serine ammonia-lyase activity"/>
    <property type="evidence" value="ECO:0007669"/>
    <property type="project" value="TreeGrafter"/>
</dbReference>
<dbReference type="InterPro" id="IPR001721">
    <property type="entry name" value="TD_ACT-like"/>
</dbReference>
<proteinExistence type="inferred from homology"/>
<keyword evidence="9 12" id="KW-0456">Lyase</keyword>
<comment type="cofactor">
    <cofactor evidence="2 12">
        <name>pyridoxal 5'-phosphate</name>
        <dbReference type="ChEBI" id="CHEBI:597326"/>
    </cofactor>
</comment>
<comment type="catalytic activity">
    <reaction evidence="1 12">
        <text>L-threonine = 2-oxobutanoate + NH4(+)</text>
        <dbReference type="Rhea" id="RHEA:22108"/>
        <dbReference type="ChEBI" id="CHEBI:16763"/>
        <dbReference type="ChEBI" id="CHEBI:28938"/>
        <dbReference type="ChEBI" id="CHEBI:57926"/>
        <dbReference type="EC" id="4.3.1.19"/>
    </reaction>
</comment>
<dbReference type="AlphaFoldDB" id="A0AB33KSW3"/>
<dbReference type="InterPro" id="IPR011820">
    <property type="entry name" value="IlvA"/>
</dbReference>
<dbReference type="FunFam" id="3.40.50.1100:FF:000007">
    <property type="entry name" value="L-threonine dehydratase catabolic TdcB"/>
    <property type="match status" value="1"/>
</dbReference>
<evidence type="ECO:0000256" key="9">
    <source>
        <dbReference type="ARBA" id="ARBA00023239"/>
    </source>
</evidence>
<evidence type="ECO:0000256" key="7">
    <source>
        <dbReference type="ARBA" id="ARBA00022624"/>
    </source>
</evidence>